<dbReference type="GO" id="GO:0010972">
    <property type="term" value="P:negative regulation of G2/M transition of mitotic cell cycle"/>
    <property type="evidence" value="ECO:0007669"/>
    <property type="project" value="TreeGrafter"/>
</dbReference>
<gene>
    <name evidence="2" type="ORF">BCR42DRAFT_423305</name>
</gene>
<name>A0A1X2I771_9FUNG</name>
<feature type="compositionally biased region" description="Basic and acidic residues" evidence="1">
    <location>
        <begin position="316"/>
        <end position="325"/>
    </location>
</feature>
<comment type="caution">
    <text evidence="2">The sequence shown here is derived from an EMBL/GenBank/DDBJ whole genome shotgun (WGS) entry which is preliminary data.</text>
</comment>
<accession>A0A1X2I771</accession>
<dbReference type="EMBL" id="MCGE01000026">
    <property type="protein sequence ID" value="ORZ09905.1"/>
    <property type="molecule type" value="Genomic_DNA"/>
</dbReference>
<reference evidence="2 3" key="1">
    <citation type="submission" date="2016-07" db="EMBL/GenBank/DDBJ databases">
        <title>Pervasive Adenine N6-methylation of Active Genes in Fungi.</title>
        <authorList>
            <consortium name="DOE Joint Genome Institute"/>
            <person name="Mondo S.J."/>
            <person name="Dannebaum R.O."/>
            <person name="Kuo R.C."/>
            <person name="Labutti K."/>
            <person name="Haridas S."/>
            <person name="Kuo A."/>
            <person name="Salamov A."/>
            <person name="Ahrendt S.R."/>
            <person name="Lipzen A."/>
            <person name="Sullivan W."/>
            <person name="Andreopoulos W.B."/>
            <person name="Clum A."/>
            <person name="Lindquist E."/>
            <person name="Daum C."/>
            <person name="Ramamoorthy G.K."/>
            <person name="Gryganskyi A."/>
            <person name="Culley D."/>
            <person name="Magnuson J.K."/>
            <person name="James T.Y."/>
            <person name="O'Malley M.A."/>
            <person name="Stajich J.E."/>
            <person name="Spatafora J.W."/>
            <person name="Visel A."/>
            <person name="Grigoriev I.V."/>
        </authorList>
    </citation>
    <scope>NUCLEOTIDE SEQUENCE [LARGE SCALE GENOMIC DNA]</scope>
    <source>
        <strain evidence="2 3">NRRL 1336</strain>
    </source>
</reference>
<feature type="compositionally biased region" description="Polar residues" evidence="1">
    <location>
        <begin position="218"/>
        <end position="230"/>
    </location>
</feature>
<dbReference type="PANTHER" id="PTHR16524">
    <property type="entry name" value="CELL DEATH REGULATOR AVEN"/>
    <property type="match status" value="1"/>
</dbReference>
<evidence type="ECO:0000256" key="1">
    <source>
        <dbReference type="SAM" id="MobiDB-lite"/>
    </source>
</evidence>
<feature type="region of interest" description="Disordered" evidence="1">
    <location>
        <begin position="216"/>
        <end position="335"/>
    </location>
</feature>
<evidence type="ECO:0000313" key="3">
    <source>
        <dbReference type="Proteomes" id="UP000193560"/>
    </source>
</evidence>
<dbReference type="InterPro" id="IPR026187">
    <property type="entry name" value="Aven"/>
</dbReference>
<dbReference type="AlphaFoldDB" id="A0A1X2I771"/>
<evidence type="ECO:0000313" key="2">
    <source>
        <dbReference type="EMBL" id="ORZ09905.1"/>
    </source>
</evidence>
<feature type="compositionally biased region" description="Polar residues" evidence="1">
    <location>
        <begin position="58"/>
        <end position="76"/>
    </location>
</feature>
<sequence>MRPDEHKSKESRRYQQKKKKEGDTTAAEIAEARRRRAKANDKGTSIAAIRRRNGELPSFSNATNAGNPPTIKTSQFSKRKITSNRDRYHERSLQDDIDQDAELGIDRETTDLVTMLEDAEGHLTGGSTYFKFKEEQELSMTGREEMYQDLLQVDFTALEKKFQQTETRVLLDLTSDDEEVVDCVFEQDHIGLNIPLIPATNKSSQGVVMMKSLGATADQEQNRQSASSENGIYLRNDRRGQTVTTRTTSKSEQEKGPTLSSKGDHDEKELDDLLGLASTVKKDTQAQEKLTPPSTRSVPKPGMTKLKVPGSASSRKANEKEKPADDQAWLDDLLG</sequence>
<dbReference type="OrthoDB" id="5596566at2759"/>
<protein>
    <submittedName>
        <fullName evidence="2">Uncharacterized protein</fullName>
    </submittedName>
</protein>
<feature type="compositionally biased region" description="Basic and acidic residues" evidence="1">
    <location>
        <begin position="1"/>
        <end position="13"/>
    </location>
</feature>
<organism evidence="2 3">
    <name type="scientific">Absidia repens</name>
    <dbReference type="NCBI Taxonomy" id="90262"/>
    <lineage>
        <taxon>Eukaryota</taxon>
        <taxon>Fungi</taxon>
        <taxon>Fungi incertae sedis</taxon>
        <taxon>Mucoromycota</taxon>
        <taxon>Mucoromycotina</taxon>
        <taxon>Mucoromycetes</taxon>
        <taxon>Mucorales</taxon>
        <taxon>Cunninghamellaceae</taxon>
        <taxon>Absidia</taxon>
    </lineage>
</organism>
<proteinExistence type="predicted"/>
<dbReference type="Proteomes" id="UP000193560">
    <property type="component" value="Unassembled WGS sequence"/>
</dbReference>
<feature type="region of interest" description="Disordered" evidence="1">
    <location>
        <begin position="1"/>
        <end position="89"/>
    </location>
</feature>
<dbReference type="PANTHER" id="PTHR16524:SF2">
    <property type="entry name" value="CELL DEATH REGULATOR AVEN"/>
    <property type="match status" value="1"/>
</dbReference>
<keyword evidence="3" id="KW-1185">Reference proteome</keyword>